<accession>A0A7X3IH32</accession>
<evidence type="ECO:0008006" key="4">
    <source>
        <dbReference type="Google" id="ProtNLM"/>
    </source>
</evidence>
<dbReference type="Proteomes" id="UP000460318">
    <property type="component" value="Unassembled WGS sequence"/>
</dbReference>
<evidence type="ECO:0000256" key="1">
    <source>
        <dbReference type="SAM" id="Phobius"/>
    </source>
</evidence>
<evidence type="ECO:0000313" key="2">
    <source>
        <dbReference type="EMBL" id="MWV43346.1"/>
    </source>
</evidence>
<gene>
    <name evidence="2" type="ORF">GRF59_06840</name>
</gene>
<evidence type="ECO:0000313" key="3">
    <source>
        <dbReference type="Proteomes" id="UP000460318"/>
    </source>
</evidence>
<dbReference type="EMBL" id="WUBI01000001">
    <property type="protein sequence ID" value="MWV43346.1"/>
    <property type="molecule type" value="Genomic_DNA"/>
</dbReference>
<sequence>MQYKGESGQDEALRNMERIDNHDQIDVTSAVMRRVHQYEGRKSELRLGTRRRMALIASFCVVILLSSITVYSGTRFIEIRNHEGKIVITSIAQQSNPYANYYANLLSKYEDKLKKKMKPGEMAAYYVKDKQIQAAETLNPVHFLYVPNTHRSYEEFAKEMQTTDTPQLREPTYMPEGYLFDTGSIQAKPEPFPGTPEYEHLLAELKAMAEKSTDKQALFYKLIPPTKGASSMIRYRKGDYEIRIIAFSKPGDSTVQVMSGKAEKLMVDGMEMLLSSPESGPGATYNRKLTWLDTNGHVLYTITDDLKDPLSNEEFAKIAAGMISK</sequence>
<comment type="caution">
    <text evidence="2">The sequence shown here is derived from an EMBL/GenBank/DDBJ whole genome shotgun (WGS) entry which is preliminary data.</text>
</comment>
<proteinExistence type="predicted"/>
<reference evidence="2 3" key="1">
    <citation type="submission" date="2019-12" db="EMBL/GenBank/DDBJ databases">
        <title>Paenibacillus sp. nov., an endophytic bacterium isolated from the stem of Dendrobium.</title>
        <authorList>
            <person name="Zhao R."/>
        </authorList>
    </citation>
    <scope>NUCLEOTIDE SEQUENCE [LARGE SCALE GENOMIC DNA]</scope>
    <source>
        <strain evidence="2 3">HJL G12</strain>
    </source>
</reference>
<keyword evidence="1" id="KW-0472">Membrane</keyword>
<dbReference type="AlphaFoldDB" id="A0A7X3IH32"/>
<keyword evidence="3" id="KW-1185">Reference proteome</keyword>
<name>A0A7X3IH32_9BACL</name>
<organism evidence="2 3">
    <name type="scientific">Paenibacillus dendrobii</name>
    <dbReference type="NCBI Taxonomy" id="2691084"/>
    <lineage>
        <taxon>Bacteria</taxon>
        <taxon>Bacillati</taxon>
        <taxon>Bacillota</taxon>
        <taxon>Bacilli</taxon>
        <taxon>Bacillales</taxon>
        <taxon>Paenibacillaceae</taxon>
        <taxon>Paenibacillus</taxon>
    </lineage>
</organism>
<keyword evidence="1" id="KW-1133">Transmembrane helix</keyword>
<keyword evidence="1" id="KW-0812">Transmembrane</keyword>
<protein>
    <recommendedName>
        <fullName evidence="4">DUF4367 domain-containing protein</fullName>
    </recommendedName>
</protein>
<feature type="transmembrane region" description="Helical" evidence="1">
    <location>
        <begin position="53"/>
        <end position="73"/>
    </location>
</feature>
<dbReference type="RefSeq" id="WP_160496855.1">
    <property type="nucleotide sequence ID" value="NZ_WUBI01000001.1"/>
</dbReference>